<dbReference type="PANTHER" id="PTHR31084:SF0">
    <property type="entry name" value="ALPHA-L-FUCOSIDASE 2"/>
    <property type="match status" value="1"/>
</dbReference>
<keyword evidence="5" id="KW-1185">Reference proteome</keyword>
<feature type="domain" description="Alpha fucosidase A-like C-terminal" evidence="2">
    <location>
        <begin position="734"/>
        <end position="808"/>
    </location>
</feature>
<dbReference type="InterPro" id="IPR008928">
    <property type="entry name" value="6-hairpin_glycosidase_sf"/>
</dbReference>
<dbReference type="GO" id="GO:0005975">
    <property type="term" value="P:carbohydrate metabolic process"/>
    <property type="evidence" value="ECO:0007669"/>
    <property type="project" value="InterPro"/>
</dbReference>
<dbReference type="InterPro" id="IPR013780">
    <property type="entry name" value="Glyco_hydro_b"/>
</dbReference>
<evidence type="ECO:0000259" key="3">
    <source>
        <dbReference type="Pfam" id="PF22124"/>
    </source>
</evidence>
<feature type="domain" description="Glycosyl hydrolase family 95 N-terminal" evidence="1">
    <location>
        <begin position="64"/>
        <end position="299"/>
    </location>
</feature>
<accession>A0A1I6BTX5</accession>
<dbReference type="Pfam" id="PF14498">
    <property type="entry name" value="Glyco_hyd_65N_2"/>
    <property type="match status" value="1"/>
</dbReference>
<dbReference type="Gene3D" id="1.50.10.10">
    <property type="match status" value="1"/>
</dbReference>
<dbReference type="GO" id="GO:0004560">
    <property type="term" value="F:alpha-L-fucosidase activity"/>
    <property type="evidence" value="ECO:0007669"/>
    <property type="project" value="InterPro"/>
</dbReference>
<dbReference type="Gene3D" id="2.70.98.50">
    <property type="entry name" value="putative glycoside hydrolase family protein from bacillus halodurans"/>
    <property type="match status" value="1"/>
</dbReference>
<dbReference type="Pfam" id="PF22124">
    <property type="entry name" value="Glyco_hydro_95_cat"/>
    <property type="match status" value="1"/>
</dbReference>
<dbReference type="InterPro" id="IPR012341">
    <property type="entry name" value="6hp_glycosidase-like_sf"/>
</dbReference>
<dbReference type="Proteomes" id="UP000199029">
    <property type="component" value="Unassembled WGS sequence"/>
</dbReference>
<evidence type="ECO:0000313" key="4">
    <source>
        <dbReference type="EMBL" id="SFQ84354.1"/>
    </source>
</evidence>
<dbReference type="InterPro" id="IPR027414">
    <property type="entry name" value="GH95_N_dom"/>
</dbReference>
<feature type="domain" description="Glycosyl hydrolase family 95 catalytic" evidence="3">
    <location>
        <begin position="322"/>
        <end position="732"/>
    </location>
</feature>
<dbReference type="STRING" id="1227077.SAMN04515668_5102"/>
<sequence length="858" mass="94838">MRFTLSCNCCNYYYPTYNRSSVAYRTTRLRMSKLAWPAWGWLLLLCWGTVPCAASEPQPTPLRLWYDRPAANWNEALPLGNGRLGAMVFGAPERERLQLNEETIWAGGPNNNVKADALPVVQQLRTQLLAGQLVEAQALAQARMQPAGNSGMPYQMAANVYLSFPGHEQATNYQRDLDIGRAVASVSYQLGGVRYRREVFNSLPDQVIIVRLTASQPGQISCQLGAESLMDHTQHAENNQLVLDGRGSEHEGQPGLVRFQLRAQAVAEGGTVQTTDAGIRIEKANSATLYFSIGTNFVNYHDVSGNAAARATAYLTSAVGKKYEKARAAHTAAYQRYFNRVSLNLGVTPAAKLPTNQRLENFAQGHDPALAALYFQYGRYLLISCSQPGGQPANLQGIWNDQLKGPWDSKYTVNINTEMNYWPAEITNLSELHQPLFAMLKDLSVTGQQSARQMYGARGWMLHHNTDIWRITGQVDPPQYGLWPMGGAWLSQHLWDHYQFTGDEQFLREYYPVLKGAATYLVDALQPEPTHQWLVVTPSVSPENTYAPNGKRIAIVAGTTMDNQLVFDLFSKTIQAAERLGLDQPFADTLRTLRDRLAPMQIGQYGQVQEWLQDVDDPKDQHRHISHLYGLYPSAQISPYRTPALFEAARTTLTQRGDVSTGWSMGWKVNFWARMQDGNHAYQLLTEQLRLRSGTGGNTGEGGGTYPNLLDAHPPFQIDGNFGCTAGLAELLVQSHDGVLDLLPALPNAWPAGEVTGLVARGGYVVDLAWDKGKITRVRISSRLGGNCRVRVHSPVVATGGTKLLAAQGENANSFYQTLAVKPPLVSAKTVAKQPTLAASFVYDFSTKAGKTYTLQAR</sequence>
<dbReference type="InterPro" id="IPR054363">
    <property type="entry name" value="GH95_cat"/>
</dbReference>
<dbReference type="EMBL" id="FOXS01000017">
    <property type="protein sequence ID" value="SFQ84354.1"/>
    <property type="molecule type" value="Genomic_DNA"/>
</dbReference>
<proteinExistence type="predicted"/>
<dbReference type="PANTHER" id="PTHR31084">
    <property type="entry name" value="ALPHA-L-FUCOSIDASE 2"/>
    <property type="match status" value="1"/>
</dbReference>
<dbReference type="AlphaFoldDB" id="A0A1I6BTX5"/>
<organism evidence="4 5">
    <name type="scientific">Hymenobacter arizonensis</name>
    <name type="common">Siccationidurans arizonensis</name>
    <dbReference type="NCBI Taxonomy" id="1227077"/>
    <lineage>
        <taxon>Bacteria</taxon>
        <taxon>Pseudomonadati</taxon>
        <taxon>Bacteroidota</taxon>
        <taxon>Cytophagia</taxon>
        <taxon>Cytophagales</taxon>
        <taxon>Hymenobacteraceae</taxon>
        <taxon>Hymenobacter</taxon>
    </lineage>
</organism>
<dbReference type="PIRSF" id="PIRSF007663">
    <property type="entry name" value="UCP007663"/>
    <property type="match status" value="1"/>
</dbReference>
<evidence type="ECO:0000259" key="2">
    <source>
        <dbReference type="Pfam" id="PF21307"/>
    </source>
</evidence>
<dbReference type="InterPro" id="IPR016518">
    <property type="entry name" value="Alpha-L-fucosidase"/>
</dbReference>
<evidence type="ECO:0000259" key="1">
    <source>
        <dbReference type="Pfam" id="PF14498"/>
    </source>
</evidence>
<protein>
    <submittedName>
        <fullName evidence="4">Alpha-L-fucosidase 2</fullName>
    </submittedName>
</protein>
<gene>
    <name evidence="4" type="ORF">SAMN04515668_5102</name>
</gene>
<dbReference type="SUPFAM" id="SSF48208">
    <property type="entry name" value="Six-hairpin glycosidases"/>
    <property type="match status" value="1"/>
</dbReference>
<dbReference type="Gene3D" id="2.60.40.1180">
    <property type="entry name" value="Golgi alpha-mannosidase II"/>
    <property type="match status" value="1"/>
</dbReference>
<evidence type="ECO:0000313" key="5">
    <source>
        <dbReference type="Proteomes" id="UP000199029"/>
    </source>
</evidence>
<reference evidence="5" key="1">
    <citation type="submission" date="2016-10" db="EMBL/GenBank/DDBJ databases">
        <authorList>
            <person name="Varghese N."/>
            <person name="Submissions S."/>
        </authorList>
    </citation>
    <scope>NUCLEOTIDE SEQUENCE [LARGE SCALE GENOMIC DNA]</scope>
    <source>
        <strain evidence="5">OR362-8,ATCC BAA-1266,JCM 13504</strain>
    </source>
</reference>
<dbReference type="Pfam" id="PF21307">
    <property type="entry name" value="Glyco_hydro_95_C"/>
    <property type="match status" value="1"/>
</dbReference>
<dbReference type="InterPro" id="IPR049053">
    <property type="entry name" value="AFCA-like_C"/>
</dbReference>
<name>A0A1I6BTX5_HYMAR</name>